<evidence type="ECO:0000313" key="2">
    <source>
        <dbReference type="Proteomes" id="UP000564385"/>
    </source>
</evidence>
<sequence length="40" mass="4402">MPKGQLDERREVKANTGLSIARRTVRLSVASVEMTAFLLG</sequence>
<accession>A0A852VJ58</accession>
<gene>
    <name evidence="1" type="ORF">HDF08_003886</name>
</gene>
<proteinExistence type="predicted"/>
<protein>
    <submittedName>
        <fullName evidence="1">Uncharacterized protein</fullName>
    </submittedName>
</protein>
<comment type="caution">
    <text evidence="1">The sequence shown here is derived from an EMBL/GenBank/DDBJ whole genome shotgun (WGS) entry which is preliminary data.</text>
</comment>
<dbReference type="AlphaFoldDB" id="A0A852VJ58"/>
<organism evidence="1 2">
    <name type="scientific">Tunturiibacter lichenicola</name>
    <dbReference type="NCBI Taxonomy" id="2051959"/>
    <lineage>
        <taxon>Bacteria</taxon>
        <taxon>Pseudomonadati</taxon>
        <taxon>Acidobacteriota</taxon>
        <taxon>Terriglobia</taxon>
        <taxon>Terriglobales</taxon>
        <taxon>Acidobacteriaceae</taxon>
        <taxon>Tunturiibacter</taxon>
    </lineage>
</organism>
<evidence type="ECO:0000313" key="1">
    <source>
        <dbReference type="EMBL" id="NYF91767.1"/>
    </source>
</evidence>
<dbReference type="EMBL" id="JACCCU010000003">
    <property type="protein sequence ID" value="NYF91767.1"/>
    <property type="molecule type" value="Genomic_DNA"/>
</dbReference>
<name>A0A852VJ58_9BACT</name>
<dbReference type="Proteomes" id="UP000564385">
    <property type="component" value="Unassembled WGS sequence"/>
</dbReference>
<reference evidence="1 2" key="1">
    <citation type="submission" date="2020-07" db="EMBL/GenBank/DDBJ databases">
        <title>Genomic Encyclopedia of Type Strains, Phase IV (KMG-V): Genome sequencing to study the core and pangenomes of soil and plant-associated prokaryotes.</title>
        <authorList>
            <person name="Whitman W."/>
        </authorList>
    </citation>
    <scope>NUCLEOTIDE SEQUENCE [LARGE SCALE GENOMIC DNA]</scope>
    <source>
        <strain evidence="1 2">M8UP22</strain>
    </source>
</reference>